<dbReference type="EMBL" id="NBCO01000035">
    <property type="protein sequence ID" value="ORC85438.1"/>
    <property type="molecule type" value="Genomic_DNA"/>
</dbReference>
<dbReference type="GeneID" id="39989015"/>
<protein>
    <submittedName>
        <fullName evidence="1">Uncharacterized protein</fullName>
    </submittedName>
</protein>
<evidence type="ECO:0000313" key="2">
    <source>
        <dbReference type="Proteomes" id="UP000192257"/>
    </source>
</evidence>
<organism evidence="1 2">
    <name type="scientific">Trypanosoma theileri</name>
    <dbReference type="NCBI Taxonomy" id="67003"/>
    <lineage>
        <taxon>Eukaryota</taxon>
        <taxon>Discoba</taxon>
        <taxon>Euglenozoa</taxon>
        <taxon>Kinetoplastea</taxon>
        <taxon>Metakinetoplastina</taxon>
        <taxon>Trypanosomatida</taxon>
        <taxon>Trypanosomatidae</taxon>
        <taxon>Trypanosoma</taxon>
    </lineage>
</organism>
<sequence>PVLSAIFGAFFAKEREKSDASCSPCGRRHDPAQDHLLKPVFYLSEVLGVDGSALERGNPVHIEHCLREDGSCFWSFNTVLRPWELGRPGALYSCAACWGLLLDVGGGGCWPVMVKPGMRKYPLAALRHTLVQRGYRWTCPLEREGGLRVCFGTSSSQAARYFGVATDSVLSECLVLSLSGYVDMFLERYETDAASEDGASLRSAPVLIRRGVWKRQVLDENLHLIPDDFFLRFSTTPHCEPPDFVAIMRWVLAVMAELGPEEVFIEDAAGILL</sequence>
<accession>A0A1X0NLM7</accession>
<keyword evidence="2" id="KW-1185">Reference proteome</keyword>
<feature type="non-terminal residue" evidence="1">
    <location>
        <position position="1"/>
    </location>
</feature>
<dbReference type="AlphaFoldDB" id="A0A1X0NLM7"/>
<dbReference type="OrthoDB" id="273704at2759"/>
<name>A0A1X0NLM7_9TRYP</name>
<reference evidence="1 2" key="1">
    <citation type="submission" date="2017-03" db="EMBL/GenBank/DDBJ databases">
        <title>An alternative strategy for trypanosome survival in the mammalian bloodstream revealed through genome and transcriptome analysis of the ubiquitous bovine parasite Trypanosoma (Megatrypanum) theileri.</title>
        <authorList>
            <person name="Kelly S."/>
            <person name="Ivens A."/>
            <person name="Mott A."/>
            <person name="O'Neill E."/>
            <person name="Emms D."/>
            <person name="Macleod O."/>
            <person name="Voorheis P."/>
            <person name="Matthews J."/>
            <person name="Matthews K."/>
            <person name="Carrington M."/>
        </authorList>
    </citation>
    <scope>NUCLEOTIDE SEQUENCE [LARGE SCALE GENOMIC DNA]</scope>
    <source>
        <strain evidence="1">Edinburgh</strain>
    </source>
</reference>
<gene>
    <name evidence="1" type="ORF">TM35_000351820</name>
</gene>
<dbReference type="RefSeq" id="XP_028879504.1">
    <property type="nucleotide sequence ID" value="XM_029029235.1"/>
</dbReference>
<proteinExistence type="predicted"/>
<dbReference type="VEuPathDB" id="TriTrypDB:TM35_000351820"/>
<evidence type="ECO:0000313" key="1">
    <source>
        <dbReference type="EMBL" id="ORC85438.1"/>
    </source>
</evidence>
<dbReference type="Proteomes" id="UP000192257">
    <property type="component" value="Unassembled WGS sequence"/>
</dbReference>
<comment type="caution">
    <text evidence="1">The sequence shown here is derived from an EMBL/GenBank/DDBJ whole genome shotgun (WGS) entry which is preliminary data.</text>
</comment>